<dbReference type="AlphaFoldDB" id="A0A0J8B5I7"/>
<keyword evidence="6" id="KW-1185">Reference proteome</keyword>
<feature type="region of interest" description="Disordered" evidence="3">
    <location>
        <begin position="326"/>
        <end position="347"/>
    </location>
</feature>
<dbReference type="Gramene" id="KMS96271">
    <property type="protein sequence ID" value="KMS96271"/>
    <property type="gene ID" value="BVRB_000760"/>
</dbReference>
<dbReference type="Pfam" id="PF00439">
    <property type="entry name" value="Bromodomain"/>
    <property type="match status" value="1"/>
</dbReference>
<feature type="compositionally biased region" description="Acidic residues" evidence="3">
    <location>
        <begin position="147"/>
        <end position="158"/>
    </location>
</feature>
<feature type="region of interest" description="Disordered" evidence="3">
    <location>
        <begin position="1"/>
        <end position="197"/>
    </location>
</feature>
<dbReference type="PROSITE" id="PS50014">
    <property type="entry name" value="BROMODOMAIN_2"/>
    <property type="match status" value="1"/>
</dbReference>
<proteinExistence type="predicted"/>
<dbReference type="PANTHER" id="PTHR22881">
    <property type="entry name" value="BROMODOMAIN CONTAINING PROTEIN"/>
    <property type="match status" value="1"/>
</dbReference>
<name>A0A0J8B5I7_BETVV</name>
<dbReference type="OMA" id="SRFQGQI"/>
<dbReference type="PRINTS" id="PR00503">
    <property type="entry name" value="BROMODOMAIN"/>
</dbReference>
<dbReference type="InterPro" id="IPR036427">
    <property type="entry name" value="Bromodomain-like_sf"/>
</dbReference>
<dbReference type="InterPro" id="IPR018359">
    <property type="entry name" value="Bromodomain_CS"/>
</dbReference>
<dbReference type="SUPFAM" id="SSF47370">
    <property type="entry name" value="Bromodomain"/>
    <property type="match status" value="1"/>
</dbReference>
<feature type="compositionally biased region" description="Polar residues" evidence="3">
    <location>
        <begin position="858"/>
        <end position="880"/>
    </location>
</feature>
<feature type="compositionally biased region" description="Acidic residues" evidence="3">
    <location>
        <begin position="82"/>
        <end position="95"/>
    </location>
</feature>
<feature type="compositionally biased region" description="Polar residues" evidence="3">
    <location>
        <begin position="1020"/>
        <end position="1030"/>
    </location>
</feature>
<dbReference type="CDD" id="cd04369">
    <property type="entry name" value="Bromodomain"/>
    <property type="match status" value="1"/>
</dbReference>
<feature type="region of interest" description="Disordered" evidence="3">
    <location>
        <begin position="996"/>
        <end position="1036"/>
    </location>
</feature>
<dbReference type="Proteomes" id="UP000035740">
    <property type="component" value="Unassembled WGS sequence"/>
</dbReference>
<protein>
    <recommendedName>
        <fullName evidence="4">Bromo domain-containing protein</fullName>
    </recommendedName>
</protein>
<feature type="compositionally biased region" description="Acidic residues" evidence="3">
    <location>
        <begin position="63"/>
        <end position="75"/>
    </location>
</feature>
<dbReference type="GO" id="GO:2000028">
    <property type="term" value="P:regulation of photoperiodism, flowering"/>
    <property type="evidence" value="ECO:0007669"/>
    <property type="project" value="EnsemblPlants"/>
</dbReference>
<feature type="compositionally biased region" description="Basic and acidic residues" evidence="3">
    <location>
        <begin position="14"/>
        <end position="25"/>
    </location>
</feature>
<dbReference type="InterPro" id="IPR001487">
    <property type="entry name" value="Bromodomain"/>
</dbReference>
<dbReference type="OrthoDB" id="21449at2759"/>
<evidence type="ECO:0000259" key="4">
    <source>
        <dbReference type="PROSITE" id="PS50014"/>
    </source>
</evidence>
<dbReference type="InterPro" id="IPR051831">
    <property type="entry name" value="Bromodomain_contain_prot"/>
</dbReference>
<feature type="compositionally biased region" description="Basic residues" evidence="3">
    <location>
        <begin position="1"/>
        <end position="13"/>
    </location>
</feature>
<feature type="region of interest" description="Disordered" evidence="3">
    <location>
        <begin position="952"/>
        <end position="977"/>
    </location>
</feature>
<feature type="region of interest" description="Disordered" evidence="3">
    <location>
        <begin position="573"/>
        <end position="601"/>
    </location>
</feature>
<dbReference type="SMART" id="SM00297">
    <property type="entry name" value="BROMO"/>
    <property type="match status" value="1"/>
</dbReference>
<evidence type="ECO:0000313" key="5">
    <source>
        <dbReference type="EMBL" id="KMS96271.1"/>
    </source>
</evidence>
<dbReference type="KEGG" id="bvg:104883396"/>
<feature type="compositionally biased region" description="Basic residues" evidence="3">
    <location>
        <begin position="102"/>
        <end position="111"/>
    </location>
</feature>
<dbReference type="Gene3D" id="1.20.920.10">
    <property type="entry name" value="Bromodomain-like"/>
    <property type="match status" value="1"/>
</dbReference>
<accession>A0A0J8B5I7</accession>
<feature type="compositionally biased region" description="Acidic residues" evidence="3">
    <location>
        <begin position="171"/>
        <end position="186"/>
    </location>
</feature>
<sequence length="1036" mass="115226">MVQIEKRKKKGRPSKADLAARRAAEEAEAAVSPSASSAPLETAEQREIRRSLRRKTFRYNIIDYDEDYLDDDVVSDEQQQQQEDDEDEDEDDEDGGGGNGERRKRGKKVKLVLKLNNNTNNRNNHKNNITNNSNGSVSRRGRVPSCDSEEEEEEEEEEREVKKRRINGGNDDGDENEEDEEDDDEGGDGKEEGIQEDYVISGVGNGRCSSYNGNTPLPDIKQLQFILEKLQKKDTYGVYSEPVDPEELPDYHDVIEHPMDFSTVRKKLANGSYSILEDFESDVFLISSNAMQYNAPETVYHKQARAIKELAEKKFERLRMQIERLEKEPKSEPKCERKLEPKSEQKERSYSIVKKQTKKLFSRGTQETICSDFSTGATLATMEAPNNCSTDDVGSFERPINNDGLVEGISFLADNNLDKAEDPQSGKGVLPKFGRRSFVVDENRRATYNISNQPEDRSDSIFTTFEGDKKQLIPVGLSGEFSYARSLARYAANLGPIAWKTASKRIEQVLPPGLKHGRGWIGEYEPLPTPVLVVEYRKDPFASRLHDAVGSIKDDRKDSIVSRSSGAVDFRKDGRKDSVVSRSPGAVDFRKDGRKDSVVSRSPGAVDFRKDDKFFEGRAQANEHLCNQPSLDGKLATMFGSGGAKSPASTFSAAQQRNPFSRGSEHVMLKGAESNCPSTNFQQNNSVFQQQCLFPRDSICPENMGAKRVEPNSPSISDQKRDYIPQKQLPHGMDVGRKRMETISLPISDQKTDHIPQKQRPYCMEMPVSMQSESLPNGKNFLQSLPIKQPDANGGASNGSSNGKVVNNILANNRVITPSPGLMSPQPAGAAVSFPQKQEQGLSDPVLVMKMLTEKAQRQQNGSIHSHSPGQARPSVSSPRVDTGGNAAAAAASAWMSVGPVGFRPATQNSPSNRSQNSADSLYNATRMFYPQAMQPHVEYPVSNTRHFPPEKTGFPFQSFASQPTKAGNEGQVPSRPMVFPQLATNDLSRFQMQTPWRDLSPHTQQKQKQDTLPPDLNVAFQSSVDSQQPDLALQL</sequence>
<organism evidence="5 6">
    <name type="scientific">Beta vulgaris subsp. vulgaris</name>
    <name type="common">Beet</name>
    <dbReference type="NCBI Taxonomy" id="3555"/>
    <lineage>
        <taxon>Eukaryota</taxon>
        <taxon>Viridiplantae</taxon>
        <taxon>Streptophyta</taxon>
        <taxon>Embryophyta</taxon>
        <taxon>Tracheophyta</taxon>
        <taxon>Spermatophyta</taxon>
        <taxon>Magnoliopsida</taxon>
        <taxon>eudicotyledons</taxon>
        <taxon>Gunneridae</taxon>
        <taxon>Pentapetalae</taxon>
        <taxon>Caryophyllales</taxon>
        <taxon>Chenopodiaceae</taxon>
        <taxon>Betoideae</taxon>
        <taxon>Beta</taxon>
    </lineage>
</organism>
<evidence type="ECO:0000256" key="2">
    <source>
        <dbReference type="PROSITE-ProRule" id="PRU00035"/>
    </source>
</evidence>
<feature type="compositionally biased region" description="Low complexity" evidence="3">
    <location>
        <begin position="29"/>
        <end position="41"/>
    </location>
</feature>
<feature type="domain" description="Bromo" evidence="4">
    <location>
        <begin position="231"/>
        <end position="301"/>
    </location>
</feature>
<evidence type="ECO:0000256" key="3">
    <source>
        <dbReference type="SAM" id="MobiDB-lite"/>
    </source>
</evidence>
<dbReference type="PANTHER" id="PTHR22881:SF42">
    <property type="entry name" value="DNA-BINDING BROMODOMAIN-CONTAINING PROTEIN"/>
    <property type="match status" value="1"/>
</dbReference>
<reference evidence="5 6" key="1">
    <citation type="journal article" date="2014" name="Nature">
        <title>The genome of the recently domesticated crop plant sugar beet (Beta vulgaris).</title>
        <authorList>
            <person name="Dohm J.C."/>
            <person name="Minoche A.E."/>
            <person name="Holtgrawe D."/>
            <person name="Capella-Gutierrez S."/>
            <person name="Zakrzewski F."/>
            <person name="Tafer H."/>
            <person name="Rupp O."/>
            <person name="Sorensen T.R."/>
            <person name="Stracke R."/>
            <person name="Reinhardt R."/>
            <person name="Goesmann A."/>
            <person name="Kraft T."/>
            <person name="Schulz B."/>
            <person name="Stadler P.F."/>
            <person name="Schmidt T."/>
            <person name="Gabaldon T."/>
            <person name="Lehrach H."/>
            <person name="Weisshaar B."/>
            <person name="Himmelbauer H."/>
        </authorList>
    </citation>
    <scope>NUCLEOTIDE SEQUENCE [LARGE SCALE GENOMIC DNA]</scope>
    <source>
        <tissue evidence="5">Taproot</tissue>
    </source>
</reference>
<dbReference type="GO" id="GO:0016514">
    <property type="term" value="C:SWI/SNF complex"/>
    <property type="evidence" value="ECO:0007669"/>
    <property type="project" value="EnsemblPlants"/>
</dbReference>
<dbReference type="eggNOG" id="KOG0955">
    <property type="taxonomic scope" value="Eukaryota"/>
</dbReference>
<gene>
    <name evidence="5" type="ORF">BVRB_000760</name>
</gene>
<dbReference type="PROSITE" id="PS00633">
    <property type="entry name" value="BROMODOMAIN_1"/>
    <property type="match status" value="1"/>
</dbReference>
<evidence type="ECO:0000256" key="1">
    <source>
        <dbReference type="ARBA" id="ARBA00023117"/>
    </source>
</evidence>
<feature type="compositionally biased region" description="Basic and acidic residues" evidence="3">
    <location>
        <begin position="588"/>
        <end position="598"/>
    </location>
</feature>
<feature type="compositionally biased region" description="Low complexity" evidence="3">
    <location>
        <begin position="112"/>
        <end position="138"/>
    </location>
</feature>
<feature type="region of interest" description="Disordered" evidence="3">
    <location>
        <begin position="856"/>
        <end position="888"/>
    </location>
</feature>
<dbReference type="EMBL" id="KQ090397">
    <property type="protein sequence ID" value="KMS96271.1"/>
    <property type="molecule type" value="Genomic_DNA"/>
</dbReference>
<evidence type="ECO:0000313" key="6">
    <source>
        <dbReference type="Proteomes" id="UP000035740"/>
    </source>
</evidence>
<keyword evidence="1 2" id="KW-0103">Bromodomain</keyword>